<keyword evidence="5 10" id="KW-0479">Metal-binding</keyword>
<dbReference type="PANTHER" id="PTHR11735:SF6">
    <property type="entry name" value="TRNA N6-ADENOSINE THREONYLCARBAMOYLTRANSFERASE, MITOCHONDRIAL"/>
    <property type="match status" value="1"/>
</dbReference>
<dbReference type="GO" id="GO:0002949">
    <property type="term" value="P:tRNA threonylcarbamoyladenosine modification"/>
    <property type="evidence" value="ECO:0007669"/>
    <property type="project" value="UniProtKB-UniRule"/>
</dbReference>
<comment type="catalytic activity">
    <reaction evidence="9 10">
        <text>L-threonylcarbamoyladenylate + adenosine(37) in tRNA = N(6)-L-threonylcarbamoyladenosine(37) in tRNA + AMP + H(+)</text>
        <dbReference type="Rhea" id="RHEA:37059"/>
        <dbReference type="Rhea" id="RHEA-COMP:10162"/>
        <dbReference type="Rhea" id="RHEA-COMP:10163"/>
        <dbReference type="ChEBI" id="CHEBI:15378"/>
        <dbReference type="ChEBI" id="CHEBI:73682"/>
        <dbReference type="ChEBI" id="CHEBI:74411"/>
        <dbReference type="ChEBI" id="CHEBI:74418"/>
        <dbReference type="ChEBI" id="CHEBI:456215"/>
        <dbReference type="EC" id="2.3.1.234"/>
    </reaction>
</comment>
<dbReference type="GO" id="GO:0005739">
    <property type="term" value="C:mitochondrion"/>
    <property type="evidence" value="ECO:0007669"/>
    <property type="project" value="UniProtKB-SubCell"/>
</dbReference>
<dbReference type="FunFam" id="3.30.420.40:FF:000106">
    <property type="entry name" value="Probable tRNA N6-adenosine threonylcarbamoyltransferase, mitochondrial"/>
    <property type="match status" value="1"/>
</dbReference>
<gene>
    <name evidence="14" type="primary">OSGEPL1</name>
</gene>
<keyword evidence="7 10" id="KW-0496">Mitochondrion</keyword>
<evidence type="ECO:0000313" key="14">
    <source>
        <dbReference type="RefSeq" id="XP_032807175.1"/>
    </source>
</evidence>
<comment type="similarity">
    <text evidence="10">Belongs to the KAE1 / TsaD family.</text>
</comment>
<dbReference type="CTD" id="64172"/>
<keyword evidence="6" id="KW-0809">Transit peptide</keyword>
<comment type="subcellular location">
    <subcellularLocation>
        <location evidence="1 10">Mitochondrion</location>
    </subcellularLocation>
</comment>
<evidence type="ECO:0000256" key="10">
    <source>
        <dbReference type="HAMAP-Rule" id="MF_03179"/>
    </source>
</evidence>
<dbReference type="HAMAP" id="MF_01445">
    <property type="entry name" value="TsaD"/>
    <property type="match status" value="1"/>
</dbReference>
<evidence type="ECO:0000256" key="2">
    <source>
        <dbReference type="ARBA" id="ARBA00012156"/>
    </source>
</evidence>
<keyword evidence="3 10" id="KW-0808">Transferase</keyword>
<evidence type="ECO:0000256" key="6">
    <source>
        <dbReference type="ARBA" id="ARBA00022946"/>
    </source>
</evidence>
<protein>
    <recommendedName>
        <fullName evidence="2">N(6)-L-threonylcarbamoyladenine synthase</fullName>
        <ecNumber evidence="2">2.3.1.234</ecNumber>
    </recommendedName>
</protein>
<dbReference type="RefSeq" id="XP_032807175.1">
    <property type="nucleotide sequence ID" value="XM_032951284.1"/>
</dbReference>
<evidence type="ECO:0000256" key="1">
    <source>
        <dbReference type="ARBA" id="ARBA00004173"/>
    </source>
</evidence>
<evidence type="ECO:0000313" key="13">
    <source>
        <dbReference type="Proteomes" id="UP001318040"/>
    </source>
</evidence>
<organism evidence="13 14">
    <name type="scientific">Petromyzon marinus</name>
    <name type="common">Sea lamprey</name>
    <dbReference type="NCBI Taxonomy" id="7757"/>
    <lineage>
        <taxon>Eukaryota</taxon>
        <taxon>Metazoa</taxon>
        <taxon>Chordata</taxon>
        <taxon>Craniata</taxon>
        <taxon>Vertebrata</taxon>
        <taxon>Cyclostomata</taxon>
        <taxon>Hyperoartia</taxon>
        <taxon>Petromyzontiformes</taxon>
        <taxon>Petromyzontidae</taxon>
        <taxon>Petromyzon</taxon>
    </lineage>
</organism>
<keyword evidence="13" id="KW-1185">Reference proteome</keyword>
<comment type="cofactor">
    <cofactor evidence="10">
        <name>a divalent metal cation</name>
        <dbReference type="ChEBI" id="CHEBI:60240"/>
    </cofactor>
    <text evidence="10">Binds 1 divalent metal cation per subunit.</text>
</comment>
<evidence type="ECO:0000256" key="8">
    <source>
        <dbReference type="ARBA" id="ARBA00023315"/>
    </source>
</evidence>
<reference evidence="14" key="1">
    <citation type="submission" date="2025-08" db="UniProtKB">
        <authorList>
            <consortium name="RefSeq"/>
        </authorList>
    </citation>
    <scope>IDENTIFICATION</scope>
    <source>
        <tissue evidence="14">Sperm</tissue>
    </source>
</reference>
<keyword evidence="4 10" id="KW-0819">tRNA processing</keyword>
<dbReference type="CDD" id="cd24134">
    <property type="entry name" value="ASKHA_NBD_OSGEPL1_QRI7_euk"/>
    <property type="match status" value="1"/>
</dbReference>
<evidence type="ECO:0000256" key="5">
    <source>
        <dbReference type="ARBA" id="ARBA00022723"/>
    </source>
</evidence>
<dbReference type="SUPFAM" id="SSF53067">
    <property type="entry name" value="Actin-like ATPase domain"/>
    <property type="match status" value="1"/>
</dbReference>
<dbReference type="InterPro" id="IPR000905">
    <property type="entry name" value="Gcp-like_dom"/>
</dbReference>
<keyword evidence="8 10" id="KW-0012">Acyltransferase</keyword>
<sequence>MNNFTRTLRRVSARFTVSGAGGLPRLVAPRGCRSPSRAESGGASRRPQAVSTGGAPCLVLGLETSCDETGAAVLCARSGALLGEALHSQKEVHVRNGGIIPTLAQQLHREHIAGVVQEALRASGTSLCHLHAIATSVRPGLALCLAVGLEHSALLLERAGPHAKFIPIHHMEAHALTVRMMQQVEFPFLVLLVSGGHCLLAVARGVDDFLRLGQTLDEAPGDIFDKVARRLSLHNISELSAMSGGQAVEHISKDGNRMAFHFKHPLEKYRDCNFSFSGLRTQVSQTIKQKELEEGIKEGQVLECASSIAAATQYTVAAHIAKRTHRAMVFCLQNSLIPTDNPTLVVSGGVASNSVIKEALGHVATAVGFTVICPPPHLCTDNGIMIGWNGVERLRANVGILPNTSGIRFEPRSPLGVDISEQVSNASIRVPLVNLKI</sequence>
<evidence type="ECO:0000256" key="7">
    <source>
        <dbReference type="ARBA" id="ARBA00023128"/>
    </source>
</evidence>
<name>A0AAJ7SX46_PETMA</name>
<evidence type="ECO:0000256" key="4">
    <source>
        <dbReference type="ARBA" id="ARBA00022694"/>
    </source>
</evidence>
<dbReference type="PANTHER" id="PTHR11735">
    <property type="entry name" value="TRNA N6-ADENOSINE THREONYLCARBAMOYLTRANSFERASE"/>
    <property type="match status" value="1"/>
</dbReference>
<dbReference type="PRINTS" id="PR00789">
    <property type="entry name" value="OSIALOPTASE"/>
</dbReference>
<evidence type="ECO:0000256" key="3">
    <source>
        <dbReference type="ARBA" id="ARBA00022679"/>
    </source>
</evidence>
<dbReference type="EC" id="2.3.1.234" evidence="2"/>
<feature type="domain" description="Gcp-like" evidence="12">
    <location>
        <begin position="81"/>
        <end position="388"/>
    </location>
</feature>
<dbReference type="KEGG" id="pmrn:116940910"/>
<accession>A0AAJ7SX46</accession>
<evidence type="ECO:0000256" key="9">
    <source>
        <dbReference type="ARBA" id="ARBA00048117"/>
    </source>
</evidence>
<dbReference type="GeneID" id="116940910"/>
<dbReference type="Pfam" id="PF00814">
    <property type="entry name" value="TsaD"/>
    <property type="match status" value="1"/>
</dbReference>
<dbReference type="InterPro" id="IPR022450">
    <property type="entry name" value="TsaD"/>
</dbReference>
<feature type="region of interest" description="Disordered" evidence="11">
    <location>
        <begin position="26"/>
        <end position="51"/>
    </location>
</feature>
<proteinExistence type="inferred from homology"/>
<dbReference type="Gene3D" id="3.30.420.40">
    <property type="match status" value="2"/>
</dbReference>
<dbReference type="InterPro" id="IPR043129">
    <property type="entry name" value="ATPase_NBD"/>
</dbReference>
<dbReference type="GO" id="GO:0046872">
    <property type="term" value="F:metal ion binding"/>
    <property type="evidence" value="ECO:0007669"/>
    <property type="project" value="UniProtKB-KW"/>
</dbReference>
<dbReference type="AlphaFoldDB" id="A0AAJ7SX46"/>
<dbReference type="InterPro" id="IPR017861">
    <property type="entry name" value="KAE1/TsaD"/>
</dbReference>
<dbReference type="NCBIfam" id="TIGR00329">
    <property type="entry name" value="gcp_kae1"/>
    <property type="match status" value="1"/>
</dbReference>
<comment type="function">
    <text evidence="10">Required for the formation of a threonylcarbamoyl group on adenosine at position 37 (t(6)A37) in mitochondrial tRNAs that read codons beginning with adenine. Probably involved in the transfer of the threonylcarbamoyl moiety of threonylcarbamoyl-AMP (TC-AMP) to the N6 group of A37. Involved in mitochondrial genome maintenance.</text>
</comment>
<evidence type="ECO:0000259" key="12">
    <source>
        <dbReference type="Pfam" id="PF00814"/>
    </source>
</evidence>
<evidence type="ECO:0000256" key="11">
    <source>
        <dbReference type="SAM" id="MobiDB-lite"/>
    </source>
</evidence>
<dbReference type="Proteomes" id="UP001318040">
    <property type="component" value="Chromosome 10"/>
</dbReference>
<dbReference type="GO" id="GO:0061711">
    <property type="term" value="F:tRNA N(6)-L-threonylcarbamoyladenine synthase activity"/>
    <property type="evidence" value="ECO:0007669"/>
    <property type="project" value="UniProtKB-EC"/>
</dbReference>